<dbReference type="Pfam" id="PF00891">
    <property type="entry name" value="Methyltransf_2"/>
    <property type="match status" value="1"/>
</dbReference>
<keyword evidence="2 5" id="KW-0808">Transferase</keyword>
<keyword evidence="6" id="KW-1185">Reference proteome</keyword>
<dbReference type="InterPro" id="IPR036390">
    <property type="entry name" value="WH_DNA-bd_sf"/>
</dbReference>
<evidence type="ECO:0000256" key="1">
    <source>
        <dbReference type="ARBA" id="ARBA00022603"/>
    </source>
</evidence>
<dbReference type="EMBL" id="ML991806">
    <property type="protein sequence ID" value="KAF2233454.1"/>
    <property type="molecule type" value="Genomic_DNA"/>
</dbReference>
<name>A0A6A6H5S7_VIRVR</name>
<dbReference type="GO" id="GO:0032259">
    <property type="term" value="P:methylation"/>
    <property type="evidence" value="ECO:0007669"/>
    <property type="project" value="UniProtKB-KW"/>
</dbReference>
<dbReference type="Gene3D" id="1.10.10.10">
    <property type="entry name" value="Winged helix-like DNA-binding domain superfamily/Winged helix DNA-binding domain"/>
    <property type="match status" value="1"/>
</dbReference>
<reference evidence="5" key="1">
    <citation type="journal article" date="2020" name="Stud. Mycol.">
        <title>101 Dothideomycetes genomes: a test case for predicting lifestyles and emergence of pathogens.</title>
        <authorList>
            <person name="Haridas S."/>
            <person name="Albert R."/>
            <person name="Binder M."/>
            <person name="Bloem J."/>
            <person name="Labutti K."/>
            <person name="Salamov A."/>
            <person name="Andreopoulos B."/>
            <person name="Baker S."/>
            <person name="Barry K."/>
            <person name="Bills G."/>
            <person name="Bluhm B."/>
            <person name="Cannon C."/>
            <person name="Castanera R."/>
            <person name="Culley D."/>
            <person name="Daum C."/>
            <person name="Ezra D."/>
            <person name="Gonzalez J."/>
            <person name="Henrissat B."/>
            <person name="Kuo A."/>
            <person name="Liang C."/>
            <person name="Lipzen A."/>
            <person name="Lutzoni F."/>
            <person name="Magnuson J."/>
            <person name="Mondo S."/>
            <person name="Nolan M."/>
            <person name="Ohm R."/>
            <person name="Pangilinan J."/>
            <person name="Park H.-J."/>
            <person name="Ramirez L."/>
            <person name="Alfaro M."/>
            <person name="Sun H."/>
            <person name="Tritt A."/>
            <person name="Yoshinaga Y."/>
            <person name="Zwiers L.-H."/>
            <person name="Turgeon B."/>
            <person name="Goodwin S."/>
            <person name="Spatafora J."/>
            <person name="Crous P."/>
            <person name="Grigoriev I."/>
        </authorList>
    </citation>
    <scope>NUCLEOTIDE SEQUENCE</scope>
    <source>
        <strain evidence="5">Tuck. ex Michener</strain>
    </source>
</reference>
<dbReference type="SUPFAM" id="SSF46785">
    <property type="entry name" value="Winged helix' DNA-binding domain"/>
    <property type="match status" value="1"/>
</dbReference>
<protein>
    <submittedName>
        <fullName evidence="5">Putative O-methyltransferase</fullName>
    </submittedName>
</protein>
<evidence type="ECO:0000313" key="5">
    <source>
        <dbReference type="EMBL" id="KAF2233454.1"/>
    </source>
</evidence>
<dbReference type="InterPro" id="IPR016461">
    <property type="entry name" value="COMT-like"/>
</dbReference>
<dbReference type="PANTHER" id="PTHR43712:SF17">
    <property type="entry name" value="O-METHYLTRANSFERASE"/>
    <property type="match status" value="1"/>
</dbReference>
<dbReference type="GO" id="GO:0008171">
    <property type="term" value="F:O-methyltransferase activity"/>
    <property type="evidence" value="ECO:0007669"/>
    <property type="project" value="InterPro"/>
</dbReference>
<sequence>MASTTSIHTTIDVAEILSKISVLGERFQAGDADTRDDLIEAARSLVTSIELPSQAVLRMALAEPARNAALTVAIELGLFQYLIRDDRWAQHCNTIAETCSADPVLINRILKHLAAMGIVGEAAENLYYPNHLTKALARPENNGGITFCVEAIGPAFLNLPHYLASIGYASPSNDVQGPWQFAHSTNLLHWPWVLGRPKLHKAFNSYMSGYHKGRTFWAESSFYPIEERIIQKTEPEGILLIDIGGELKGQLILQDLPEVIKETSCLDPRITSMVHNFFEEQPVKGARAYFLHSVLHDWNDARAREILKGVVSAMRPGYSKLLIHEHIVPEMNASWKMTAHDLTMMTNFASLERSRNQWQSLLSSVGLEITGVWTKDRESESVIEAMVHSEGT</sequence>
<organism evidence="5 6">
    <name type="scientific">Viridothelium virens</name>
    <name type="common">Speckled blister lichen</name>
    <name type="synonym">Trypethelium virens</name>
    <dbReference type="NCBI Taxonomy" id="1048519"/>
    <lineage>
        <taxon>Eukaryota</taxon>
        <taxon>Fungi</taxon>
        <taxon>Dikarya</taxon>
        <taxon>Ascomycota</taxon>
        <taxon>Pezizomycotina</taxon>
        <taxon>Dothideomycetes</taxon>
        <taxon>Dothideomycetes incertae sedis</taxon>
        <taxon>Trypetheliales</taxon>
        <taxon>Trypetheliaceae</taxon>
        <taxon>Viridothelium</taxon>
    </lineage>
</organism>
<dbReference type="PROSITE" id="PS51683">
    <property type="entry name" value="SAM_OMT_II"/>
    <property type="match status" value="1"/>
</dbReference>
<evidence type="ECO:0000259" key="4">
    <source>
        <dbReference type="Pfam" id="PF00891"/>
    </source>
</evidence>
<dbReference type="InterPro" id="IPR001077">
    <property type="entry name" value="COMT_C"/>
</dbReference>
<evidence type="ECO:0000256" key="2">
    <source>
        <dbReference type="ARBA" id="ARBA00022679"/>
    </source>
</evidence>
<dbReference type="SUPFAM" id="SSF53335">
    <property type="entry name" value="S-adenosyl-L-methionine-dependent methyltransferases"/>
    <property type="match status" value="1"/>
</dbReference>
<dbReference type="AlphaFoldDB" id="A0A6A6H5S7"/>
<dbReference type="Proteomes" id="UP000800092">
    <property type="component" value="Unassembled WGS sequence"/>
</dbReference>
<keyword evidence="1 5" id="KW-0489">Methyltransferase</keyword>
<keyword evidence="3" id="KW-0949">S-adenosyl-L-methionine</keyword>
<feature type="domain" description="O-methyltransferase C-terminal" evidence="4">
    <location>
        <begin position="251"/>
        <end position="366"/>
    </location>
</feature>
<gene>
    <name evidence="5" type="ORF">EV356DRAFT_567922</name>
</gene>
<dbReference type="Gene3D" id="3.40.50.150">
    <property type="entry name" value="Vaccinia Virus protein VP39"/>
    <property type="match status" value="1"/>
</dbReference>
<dbReference type="OrthoDB" id="1606438at2759"/>
<dbReference type="InterPro" id="IPR036388">
    <property type="entry name" value="WH-like_DNA-bd_sf"/>
</dbReference>
<evidence type="ECO:0000256" key="3">
    <source>
        <dbReference type="ARBA" id="ARBA00022691"/>
    </source>
</evidence>
<accession>A0A6A6H5S7</accession>
<proteinExistence type="predicted"/>
<dbReference type="PANTHER" id="PTHR43712">
    <property type="entry name" value="PUTATIVE (AFU_ORTHOLOGUE AFUA_4G14580)-RELATED"/>
    <property type="match status" value="1"/>
</dbReference>
<evidence type="ECO:0000313" key="6">
    <source>
        <dbReference type="Proteomes" id="UP000800092"/>
    </source>
</evidence>
<dbReference type="InterPro" id="IPR029063">
    <property type="entry name" value="SAM-dependent_MTases_sf"/>
</dbReference>